<evidence type="ECO:0008006" key="5">
    <source>
        <dbReference type="Google" id="ProtNLM"/>
    </source>
</evidence>
<feature type="compositionally biased region" description="Polar residues" evidence="2">
    <location>
        <begin position="681"/>
        <end position="699"/>
    </location>
</feature>
<feature type="compositionally biased region" description="Basic and acidic residues" evidence="2">
    <location>
        <begin position="229"/>
        <end position="240"/>
    </location>
</feature>
<dbReference type="OMA" id="NEAPTCA"/>
<evidence type="ECO:0000313" key="4">
    <source>
        <dbReference type="Proteomes" id="UP000053558"/>
    </source>
</evidence>
<gene>
    <name evidence="3" type="ORF">CONPUDRAFT_163890</name>
</gene>
<keyword evidence="4" id="KW-1185">Reference proteome</keyword>
<organism evidence="3 4">
    <name type="scientific">Coniophora puteana (strain RWD-64-598)</name>
    <name type="common">Brown rot fungus</name>
    <dbReference type="NCBI Taxonomy" id="741705"/>
    <lineage>
        <taxon>Eukaryota</taxon>
        <taxon>Fungi</taxon>
        <taxon>Dikarya</taxon>
        <taxon>Basidiomycota</taxon>
        <taxon>Agaricomycotina</taxon>
        <taxon>Agaricomycetes</taxon>
        <taxon>Agaricomycetidae</taxon>
        <taxon>Boletales</taxon>
        <taxon>Coniophorineae</taxon>
        <taxon>Coniophoraceae</taxon>
        <taxon>Coniophora</taxon>
    </lineage>
</organism>
<dbReference type="RefSeq" id="XP_007766783.1">
    <property type="nucleotide sequence ID" value="XM_007768593.1"/>
</dbReference>
<evidence type="ECO:0000313" key="3">
    <source>
        <dbReference type="EMBL" id="EIW82822.1"/>
    </source>
</evidence>
<dbReference type="AlphaFoldDB" id="A0A5M3MUH0"/>
<comment type="caution">
    <text evidence="3">The sequence shown here is derived from an EMBL/GenBank/DDBJ whole genome shotgun (WGS) entry which is preliminary data.</text>
</comment>
<evidence type="ECO:0000256" key="1">
    <source>
        <dbReference type="SAM" id="Coils"/>
    </source>
</evidence>
<name>A0A5M3MUH0_CONPW</name>
<dbReference type="InterPro" id="IPR018543">
    <property type="entry name" value="Adhesion_FadA"/>
</dbReference>
<dbReference type="EMBL" id="JH711576">
    <property type="protein sequence ID" value="EIW82822.1"/>
    <property type="molecule type" value="Genomic_DNA"/>
</dbReference>
<dbReference type="GeneID" id="19205023"/>
<accession>A0A5M3MUH0</accession>
<feature type="region of interest" description="Disordered" evidence="2">
    <location>
        <begin position="97"/>
        <end position="133"/>
    </location>
</feature>
<feature type="region of interest" description="Disordered" evidence="2">
    <location>
        <begin position="45"/>
        <end position="77"/>
    </location>
</feature>
<feature type="region of interest" description="Disordered" evidence="2">
    <location>
        <begin position="681"/>
        <end position="706"/>
    </location>
</feature>
<keyword evidence="1" id="KW-0175">Coiled coil</keyword>
<feature type="coiled-coil region" evidence="1">
    <location>
        <begin position="613"/>
        <end position="654"/>
    </location>
</feature>
<dbReference type="Pfam" id="PF09403">
    <property type="entry name" value="FadA"/>
    <property type="match status" value="1"/>
</dbReference>
<feature type="coiled-coil region" evidence="1">
    <location>
        <begin position="310"/>
        <end position="365"/>
    </location>
</feature>
<evidence type="ECO:0000256" key="2">
    <source>
        <dbReference type="SAM" id="MobiDB-lite"/>
    </source>
</evidence>
<proteinExistence type="predicted"/>
<protein>
    <recommendedName>
        <fullName evidence="5">Hyaluronan-mediated motility receptor C-terminal domain-containing protein</fullName>
    </recommendedName>
</protein>
<feature type="region of interest" description="Disordered" evidence="2">
    <location>
        <begin position="212"/>
        <end position="240"/>
    </location>
</feature>
<dbReference type="OrthoDB" id="419631at2759"/>
<reference evidence="4" key="1">
    <citation type="journal article" date="2012" name="Science">
        <title>The Paleozoic origin of enzymatic lignin decomposition reconstructed from 31 fungal genomes.</title>
        <authorList>
            <person name="Floudas D."/>
            <person name="Binder M."/>
            <person name="Riley R."/>
            <person name="Barry K."/>
            <person name="Blanchette R.A."/>
            <person name="Henrissat B."/>
            <person name="Martinez A.T."/>
            <person name="Otillar R."/>
            <person name="Spatafora J.W."/>
            <person name="Yadav J.S."/>
            <person name="Aerts A."/>
            <person name="Benoit I."/>
            <person name="Boyd A."/>
            <person name="Carlson A."/>
            <person name="Copeland A."/>
            <person name="Coutinho P.M."/>
            <person name="de Vries R.P."/>
            <person name="Ferreira P."/>
            <person name="Findley K."/>
            <person name="Foster B."/>
            <person name="Gaskell J."/>
            <person name="Glotzer D."/>
            <person name="Gorecki P."/>
            <person name="Heitman J."/>
            <person name="Hesse C."/>
            <person name="Hori C."/>
            <person name="Igarashi K."/>
            <person name="Jurgens J.A."/>
            <person name="Kallen N."/>
            <person name="Kersten P."/>
            <person name="Kohler A."/>
            <person name="Kuees U."/>
            <person name="Kumar T.K.A."/>
            <person name="Kuo A."/>
            <person name="LaButti K."/>
            <person name="Larrondo L.F."/>
            <person name="Lindquist E."/>
            <person name="Ling A."/>
            <person name="Lombard V."/>
            <person name="Lucas S."/>
            <person name="Lundell T."/>
            <person name="Martin R."/>
            <person name="McLaughlin D.J."/>
            <person name="Morgenstern I."/>
            <person name="Morin E."/>
            <person name="Murat C."/>
            <person name="Nagy L.G."/>
            <person name="Nolan M."/>
            <person name="Ohm R.A."/>
            <person name="Patyshakuliyeva A."/>
            <person name="Rokas A."/>
            <person name="Ruiz-Duenas F.J."/>
            <person name="Sabat G."/>
            <person name="Salamov A."/>
            <person name="Samejima M."/>
            <person name="Schmutz J."/>
            <person name="Slot J.C."/>
            <person name="St John F."/>
            <person name="Stenlid J."/>
            <person name="Sun H."/>
            <person name="Sun S."/>
            <person name="Syed K."/>
            <person name="Tsang A."/>
            <person name="Wiebenga A."/>
            <person name="Young D."/>
            <person name="Pisabarro A."/>
            <person name="Eastwood D.C."/>
            <person name="Martin F."/>
            <person name="Cullen D."/>
            <person name="Grigoriev I.V."/>
            <person name="Hibbett D.S."/>
        </authorList>
    </citation>
    <scope>NUCLEOTIDE SEQUENCE [LARGE SCALE GENOMIC DNA]</scope>
    <source>
        <strain evidence="4">RWD-64-598 SS2</strain>
    </source>
</reference>
<feature type="coiled-coil region" evidence="1">
    <location>
        <begin position="450"/>
        <end position="519"/>
    </location>
</feature>
<dbReference type="KEGG" id="cput:CONPUDRAFT_163890"/>
<dbReference type="Proteomes" id="UP000053558">
    <property type="component" value="Unassembled WGS sequence"/>
</dbReference>
<feature type="region of interest" description="Disordered" evidence="2">
    <location>
        <begin position="1"/>
        <end position="32"/>
    </location>
</feature>
<sequence length="728" mass="81660">MSFPKGPRFVTEKENEVPGPNTYNVQDPQPDAYKRGAFLEKTDRFLKDKPSEVPGPGAHTGDMATKGKLNGDAKRQTSEERYVALMRRLEDLERVHADDKKAHATEVDRLKSELSRAQKANTEHADRLQKAKKQEATFEARIQELKKASVSDQAELKDLRQKLRVSEHERAQLAGVQSDAGEAKKALQNMDLKQREELKERDRKMAELEKALASEKKKRAMLETSLSEAKGRNDDETKKAQEAASLLKLELDSAKRDAARARSELRQLQESVEGNEDDLLLQLENHRTLLARVADEYGRLANVTVAASKHVAAKNENVMLQLRLARLERKLANSEDQVVELALLIRQTNEQNSLLKRQLQDVTIDSDRLSGTFEGSSTFVTRQTFDNEALTLHEQANLHCQDILRAELELAATRSTQDASTADFYRIASADLLLQYSIMDRVLSRERDLADDTDLRLEDLQADRNKLASKVAEIDVTAAGMQEKINTAEQLAANLKAEKDAIEQDMSNLEAKVQQEVSRCKETVHKEKEKVQRLTAALQMGKTSEESLTAEIDQLTSELAEAERFQDAYYGLVEEAKGLVARNDLAEEEAQRLSKFNAEILGHHNPSQRIMYVDRIRMELAETKQKLLLLTRDSENMVAENEDLQNELDMYKSVHVPIGSKPRTGVTRVSRAPLGNHTLNVSAPAGAQQNSQGRSSLVKSKTRGVGEELAGMLPPLSDVGEMTVDELM</sequence>